<keyword evidence="10" id="KW-0732">Signal</keyword>
<dbReference type="InterPro" id="IPR006665">
    <property type="entry name" value="OmpA-like"/>
</dbReference>
<dbReference type="SUPFAM" id="SSF103088">
    <property type="entry name" value="OmpA-like"/>
    <property type="match status" value="1"/>
</dbReference>
<name>A0A2W5F6S5_9SPHI</name>
<dbReference type="Pfam" id="PF00691">
    <property type="entry name" value="OmpA"/>
    <property type="match status" value="1"/>
</dbReference>
<dbReference type="PROSITE" id="PS51123">
    <property type="entry name" value="OMPA_2"/>
    <property type="match status" value="1"/>
</dbReference>
<evidence type="ECO:0000256" key="5">
    <source>
        <dbReference type="ARBA" id="ARBA00023065"/>
    </source>
</evidence>
<keyword evidence="3" id="KW-1134">Transmembrane beta strand</keyword>
<protein>
    <submittedName>
        <fullName evidence="12">Flagellar motor protein MotB</fullName>
    </submittedName>
</protein>
<dbReference type="PRINTS" id="PR01021">
    <property type="entry name" value="OMPADOMAIN"/>
</dbReference>
<feature type="signal peptide" evidence="10">
    <location>
        <begin position="1"/>
        <end position="24"/>
    </location>
</feature>
<dbReference type="Gene3D" id="4.10.1080.10">
    <property type="entry name" value="TSP type-3 repeat"/>
    <property type="match status" value="1"/>
</dbReference>
<evidence type="ECO:0000313" key="13">
    <source>
        <dbReference type="Proteomes" id="UP000249645"/>
    </source>
</evidence>
<dbReference type="Gene3D" id="2.40.160.20">
    <property type="match status" value="1"/>
</dbReference>
<dbReference type="PANTHER" id="PTHR30329">
    <property type="entry name" value="STATOR ELEMENT OF FLAGELLAR MOTOR COMPLEX"/>
    <property type="match status" value="1"/>
</dbReference>
<dbReference type="Proteomes" id="UP000249645">
    <property type="component" value="Unassembled WGS sequence"/>
</dbReference>
<dbReference type="InterPro" id="IPR011250">
    <property type="entry name" value="OMP/PagP_B-barrel"/>
</dbReference>
<evidence type="ECO:0000256" key="10">
    <source>
        <dbReference type="SAM" id="SignalP"/>
    </source>
</evidence>
<comment type="caution">
    <text evidence="12">The sequence shown here is derived from an EMBL/GenBank/DDBJ whole genome shotgun (WGS) entry which is preliminary data.</text>
</comment>
<dbReference type="PANTHER" id="PTHR30329:SF21">
    <property type="entry name" value="LIPOPROTEIN YIAD-RELATED"/>
    <property type="match status" value="1"/>
</dbReference>
<evidence type="ECO:0000256" key="4">
    <source>
        <dbReference type="ARBA" id="ARBA00022692"/>
    </source>
</evidence>
<dbReference type="GO" id="GO:0009279">
    <property type="term" value="C:cell outer membrane"/>
    <property type="evidence" value="ECO:0007669"/>
    <property type="project" value="UniProtKB-SubCell"/>
</dbReference>
<evidence type="ECO:0000256" key="7">
    <source>
        <dbReference type="ARBA" id="ARBA00023136"/>
    </source>
</evidence>
<keyword evidence="5" id="KW-0406">Ion transport</keyword>
<keyword evidence="4" id="KW-0812">Transmembrane</keyword>
<keyword evidence="2" id="KW-0813">Transport</keyword>
<evidence type="ECO:0000256" key="9">
    <source>
        <dbReference type="PROSITE-ProRule" id="PRU00473"/>
    </source>
</evidence>
<dbReference type="InterPro" id="IPR006664">
    <property type="entry name" value="OMP_bac"/>
</dbReference>
<dbReference type="AlphaFoldDB" id="A0A2W5F6S5"/>
<comment type="subcellular location">
    <subcellularLocation>
        <location evidence="1">Cell outer membrane</location>
        <topology evidence="1">Multi-pass membrane protein</topology>
    </subcellularLocation>
</comment>
<dbReference type="InterPro" id="IPR028974">
    <property type="entry name" value="TSP_type-3_rpt"/>
</dbReference>
<dbReference type="GO" id="GO:0005509">
    <property type="term" value="F:calcium ion binding"/>
    <property type="evidence" value="ECO:0007669"/>
    <property type="project" value="InterPro"/>
</dbReference>
<organism evidence="12 13">
    <name type="scientific">Pseudopedobacter saltans</name>
    <dbReference type="NCBI Taxonomy" id="151895"/>
    <lineage>
        <taxon>Bacteria</taxon>
        <taxon>Pseudomonadati</taxon>
        <taxon>Bacteroidota</taxon>
        <taxon>Sphingobacteriia</taxon>
        <taxon>Sphingobacteriales</taxon>
        <taxon>Sphingobacteriaceae</taxon>
        <taxon>Pseudopedobacter</taxon>
    </lineage>
</organism>
<accession>A0A2W5F6S5</accession>
<evidence type="ECO:0000256" key="1">
    <source>
        <dbReference type="ARBA" id="ARBA00004571"/>
    </source>
</evidence>
<evidence type="ECO:0000256" key="8">
    <source>
        <dbReference type="ARBA" id="ARBA00023237"/>
    </source>
</evidence>
<dbReference type="InterPro" id="IPR036737">
    <property type="entry name" value="OmpA-like_sf"/>
</dbReference>
<dbReference type="Gene3D" id="3.30.1330.60">
    <property type="entry name" value="OmpA-like domain"/>
    <property type="match status" value="1"/>
</dbReference>
<evidence type="ECO:0000256" key="6">
    <source>
        <dbReference type="ARBA" id="ARBA00023114"/>
    </source>
</evidence>
<feature type="chain" id="PRO_5015997518" evidence="10">
    <location>
        <begin position="25"/>
        <end position="475"/>
    </location>
</feature>
<dbReference type="GO" id="GO:0046930">
    <property type="term" value="C:pore complex"/>
    <property type="evidence" value="ECO:0007669"/>
    <property type="project" value="UniProtKB-KW"/>
</dbReference>
<evidence type="ECO:0000256" key="2">
    <source>
        <dbReference type="ARBA" id="ARBA00022448"/>
    </source>
</evidence>
<sequence>MKVQFGKKVMMAAVASIIAGAASAQSATSDSLNASQEGRVVPFSGVDGMRTWSFGFYGGGSAPFGLPNGTGNYFNNFNPKTVDLLYGGYIRKQLAHNFALQADFMRGVVKGSVKGSQTREASERGGANPATDFKTSIDYAISMNAQFNFGSVNWLHGKTAFIPYITAGGGTMRFKTENNGAVVPTVGGKTYRNEFYLPVGVGAKFVLSNTVNLDLNYKVNLVNAKDFDGIGEKAGYNNRDQFSQLNLGLEFAIGAKHKPQLIQHNPAKALAQDLWDKNAALKTQLDQEEQARQALEAKHAQDIAALQTQVDAAKVDSDGDGVSDLFDKCPNTPAGTQVDGSGCPIQVTNTIIKQERVITKEDQATVSAAVKNLEFEFGKATIAEHSKPSLDKLAEVLKAKNFNLKLSGYTDNVGSQAYNLKLSKERAQAVKDYLLSQGVNDSQIVAEGFGKENPIASNKTDAGRAMNRRVEFKLF</sequence>
<keyword evidence="12" id="KW-0966">Cell projection</keyword>
<evidence type="ECO:0000313" key="12">
    <source>
        <dbReference type="EMBL" id="PZP51715.1"/>
    </source>
</evidence>
<proteinExistence type="predicted"/>
<dbReference type="GO" id="GO:0006811">
    <property type="term" value="P:monoatomic ion transport"/>
    <property type="evidence" value="ECO:0007669"/>
    <property type="project" value="UniProtKB-KW"/>
</dbReference>
<reference evidence="12 13" key="1">
    <citation type="submission" date="2017-11" db="EMBL/GenBank/DDBJ databases">
        <title>Infants hospitalized years apart are colonized by the same room-sourced microbial strains.</title>
        <authorList>
            <person name="Brooks B."/>
            <person name="Olm M.R."/>
            <person name="Firek B.A."/>
            <person name="Baker R."/>
            <person name="Thomas B.C."/>
            <person name="Morowitz M.J."/>
            <person name="Banfield J.F."/>
        </authorList>
    </citation>
    <scope>NUCLEOTIDE SEQUENCE [LARGE SCALE GENOMIC DNA]</scope>
    <source>
        <strain evidence="12">S2_009_000_R2_76</strain>
    </source>
</reference>
<gene>
    <name evidence="12" type="ORF">DI598_02590</name>
</gene>
<feature type="domain" description="OmpA-like" evidence="11">
    <location>
        <begin position="362"/>
        <end position="475"/>
    </location>
</feature>
<keyword evidence="12" id="KW-0969">Cilium</keyword>
<keyword evidence="12" id="KW-0282">Flagellum</keyword>
<evidence type="ECO:0000259" key="11">
    <source>
        <dbReference type="PROSITE" id="PS51123"/>
    </source>
</evidence>
<dbReference type="SUPFAM" id="SSF56925">
    <property type="entry name" value="OMPA-like"/>
    <property type="match status" value="1"/>
</dbReference>
<keyword evidence="6" id="KW-0626">Porin</keyword>
<keyword evidence="7 9" id="KW-0472">Membrane</keyword>
<dbReference type="InterPro" id="IPR050330">
    <property type="entry name" value="Bact_OuterMem_StrucFunc"/>
</dbReference>
<keyword evidence="8" id="KW-0998">Cell outer membrane</keyword>
<dbReference type="CDD" id="cd07185">
    <property type="entry name" value="OmpA_C-like"/>
    <property type="match status" value="1"/>
</dbReference>
<evidence type="ECO:0000256" key="3">
    <source>
        <dbReference type="ARBA" id="ARBA00022452"/>
    </source>
</evidence>
<dbReference type="SUPFAM" id="SSF103647">
    <property type="entry name" value="TSP type-3 repeat"/>
    <property type="match status" value="1"/>
</dbReference>
<dbReference type="GO" id="GO:0015288">
    <property type="term" value="F:porin activity"/>
    <property type="evidence" value="ECO:0007669"/>
    <property type="project" value="UniProtKB-KW"/>
</dbReference>
<dbReference type="EMBL" id="QFOI01000023">
    <property type="protein sequence ID" value="PZP51715.1"/>
    <property type="molecule type" value="Genomic_DNA"/>
</dbReference>